<organism evidence="1">
    <name type="scientific">marine sediment metagenome</name>
    <dbReference type="NCBI Taxonomy" id="412755"/>
    <lineage>
        <taxon>unclassified sequences</taxon>
        <taxon>metagenomes</taxon>
        <taxon>ecological metagenomes</taxon>
    </lineage>
</organism>
<dbReference type="AlphaFoldDB" id="A0A0F9K2X2"/>
<evidence type="ECO:0000313" key="1">
    <source>
        <dbReference type="EMBL" id="KKM16498.1"/>
    </source>
</evidence>
<name>A0A0F9K2X2_9ZZZZ</name>
<dbReference type="EMBL" id="LAZR01014661">
    <property type="protein sequence ID" value="KKM16498.1"/>
    <property type="molecule type" value="Genomic_DNA"/>
</dbReference>
<reference evidence="1" key="1">
    <citation type="journal article" date="2015" name="Nature">
        <title>Complex archaea that bridge the gap between prokaryotes and eukaryotes.</title>
        <authorList>
            <person name="Spang A."/>
            <person name="Saw J.H."/>
            <person name="Jorgensen S.L."/>
            <person name="Zaremba-Niedzwiedzka K."/>
            <person name="Martijn J."/>
            <person name="Lind A.E."/>
            <person name="van Eijk R."/>
            <person name="Schleper C."/>
            <person name="Guy L."/>
            <person name="Ettema T.J."/>
        </authorList>
    </citation>
    <scope>NUCLEOTIDE SEQUENCE</scope>
</reference>
<comment type="caution">
    <text evidence="1">The sequence shown here is derived from an EMBL/GenBank/DDBJ whole genome shotgun (WGS) entry which is preliminary data.</text>
</comment>
<protein>
    <submittedName>
        <fullName evidence="1">Uncharacterized protein</fullName>
    </submittedName>
</protein>
<proteinExistence type="predicted"/>
<gene>
    <name evidence="1" type="ORF">LCGC14_1685180</name>
</gene>
<sequence length="85" mass="9208">MRRLKFGRKTLRAIWDANVDAGLYAMNLESSRSLDGTVLIIGLSGSLSSHKIAVLPTMQQVTTAERMGANAVCLALALAHQHEDD</sequence>
<accession>A0A0F9K2X2</accession>